<proteinExistence type="predicted"/>
<organism evidence="1">
    <name type="scientific">marine sediment metagenome</name>
    <dbReference type="NCBI Taxonomy" id="412755"/>
    <lineage>
        <taxon>unclassified sequences</taxon>
        <taxon>metagenomes</taxon>
        <taxon>ecological metagenomes</taxon>
    </lineage>
</organism>
<comment type="caution">
    <text evidence="1">The sequence shown here is derived from an EMBL/GenBank/DDBJ whole genome shotgun (WGS) entry which is preliminary data.</text>
</comment>
<name>A0A0F9TIJ5_9ZZZZ</name>
<reference evidence="1" key="1">
    <citation type="journal article" date="2015" name="Nature">
        <title>Complex archaea that bridge the gap between prokaryotes and eukaryotes.</title>
        <authorList>
            <person name="Spang A."/>
            <person name="Saw J.H."/>
            <person name="Jorgensen S.L."/>
            <person name="Zaremba-Niedzwiedzka K."/>
            <person name="Martijn J."/>
            <person name="Lind A.E."/>
            <person name="van Eijk R."/>
            <person name="Schleper C."/>
            <person name="Guy L."/>
            <person name="Ettema T.J."/>
        </authorList>
    </citation>
    <scope>NUCLEOTIDE SEQUENCE</scope>
</reference>
<gene>
    <name evidence="1" type="ORF">LCGC14_0323040</name>
</gene>
<protein>
    <submittedName>
        <fullName evidence="1">Uncharacterized protein</fullName>
    </submittedName>
</protein>
<accession>A0A0F9TIJ5</accession>
<evidence type="ECO:0000313" key="1">
    <source>
        <dbReference type="EMBL" id="KKN81085.1"/>
    </source>
</evidence>
<sequence length="49" mass="5997">MSETCKFPQCRSREIELIYLGKPLCLKHWRMLCRKYDEPQDIKKVLKIQ</sequence>
<dbReference type="EMBL" id="LAZR01000220">
    <property type="protein sequence ID" value="KKN81085.1"/>
    <property type="molecule type" value="Genomic_DNA"/>
</dbReference>
<dbReference type="AlphaFoldDB" id="A0A0F9TIJ5"/>